<dbReference type="EMBL" id="CP026994">
    <property type="protein sequence ID" value="QLH04301.1"/>
    <property type="molecule type" value="Genomic_DNA"/>
</dbReference>
<dbReference type="AlphaFoldDB" id="A0A7D5RA39"/>
<protein>
    <submittedName>
        <fullName evidence="1">Uncharacterized protein</fullName>
    </submittedName>
</protein>
<keyword evidence="2" id="KW-1185">Reference proteome</keyword>
<reference evidence="1 2" key="1">
    <citation type="submission" date="2018-02" db="EMBL/GenBank/DDBJ databases">
        <title>Complete genome of Nitrosopumilus oxyclinae HCE1.</title>
        <authorList>
            <person name="Qin W."/>
            <person name="Zheng Y."/>
            <person name="Stahl D.A."/>
        </authorList>
    </citation>
    <scope>NUCLEOTIDE SEQUENCE [LARGE SCALE GENOMIC DNA]</scope>
    <source>
        <strain evidence="1 2">HCE1</strain>
    </source>
</reference>
<dbReference type="Proteomes" id="UP000509441">
    <property type="component" value="Chromosome"/>
</dbReference>
<accession>A0A7D5RA39</accession>
<sequence>MTQICKGICGQKKAISMPNNLRYKSGQKRCGTCDCYFYTEEINCPCCATRLRTKPRSKRIWEQ</sequence>
<dbReference type="KEGG" id="nox:C5F49_02445"/>
<evidence type="ECO:0000313" key="2">
    <source>
        <dbReference type="Proteomes" id="UP000509441"/>
    </source>
</evidence>
<organism evidence="1 2">
    <name type="scientific">Nitrosopumilus oxyclinae</name>
    <dbReference type="NCBI Taxonomy" id="1959104"/>
    <lineage>
        <taxon>Archaea</taxon>
        <taxon>Nitrososphaerota</taxon>
        <taxon>Nitrososphaeria</taxon>
        <taxon>Nitrosopumilales</taxon>
        <taxon>Nitrosopumilaceae</taxon>
        <taxon>Nitrosopumilus</taxon>
    </lineage>
</organism>
<gene>
    <name evidence="1" type="ORF">C5F49_02445</name>
</gene>
<evidence type="ECO:0000313" key="1">
    <source>
        <dbReference type="EMBL" id="QLH04301.1"/>
    </source>
</evidence>
<name>A0A7D5RA39_9ARCH</name>
<proteinExistence type="predicted"/>